<accession>A0ABN7WVC2</accession>
<gene>
    <name evidence="2" type="ORF">GMARGA_LOCUS35531</name>
</gene>
<feature type="non-terminal residue" evidence="2">
    <location>
        <position position="1"/>
    </location>
</feature>
<organism evidence="2 3">
    <name type="scientific">Gigaspora margarita</name>
    <dbReference type="NCBI Taxonomy" id="4874"/>
    <lineage>
        <taxon>Eukaryota</taxon>
        <taxon>Fungi</taxon>
        <taxon>Fungi incertae sedis</taxon>
        <taxon>Mucoromycota</taxon>
        <taxon>Glomeromycotina</taxon>
        <taxon>Glomeromycetes</taxon>
        <taxon>Diversisporales</taxon>
        <taxon>Gigasporaceae</taxon>
        <taxon>Gigaspora</taxon>
    </lineage>
</organism>
<evidence type="ECO:0000313" key="3">
    <source>
        <dbReference type="Proteomes" id="UP000789901"/>
    </source>
</evidence>
<comment type="caution">
    <text evidence="2">The sequence shown here is derived from an EMBL/GenBank/DDBJ whole genome shotgun (WGS) entry which is preliminary data.</text>
</comment>
<keyword evidence="3" id="KW-1185">Reference proteome</keyword>
<dbReference type="Proteomes" id="UP000789901">
    <property type="component" value="Unassembled WGS sequence"/>
</dbReference>
<dbReference type="EMBL" id="CAJVQB010066372">
    <property type="protein sequence ID" value="CAG8841630.1"/>
    <property type="molecule type" value="Genomic_DNA"/>
</dbReference>
<reference evidence="2 3" key="1">
    <citation type="submission" date="2021-06" db="EMBL/GenBank/DDBJ databases">
        <authorList>
            <person name="Kallberg Y."/>
            <person name="Tangrot J."/>
            <person name="Rosling A."/>
        </authorList>
    </citation>
    <scope>NUCLEOTIDE SEQUENCE [LARGE SCALE GENOMIC DNA]</scope>
    <source>
        <strain evidence="2 3">120-4 pot B 10/14</strain>
    </source>
</reference>
<sequence>DIQKYLIKDITQAKDKVHHIVAKDFNKFKDSAFRRVFDTVIWEPENFEKQINSLLEQIEKSIIKATNQNIPSKQIKHIKEEEQKSVKRSPIFKDMRRIAKKSKKKINKEADQ</sequence>
<evidence type="ECO:0000313" key="2">
    <source>
        <dbReference type="EMBL" id="CAG8841630.1"/>
    </source>
</evidence>
<feature type="region of interest" description="Disordered" evidence="1">
    <location>
        <begin position="79"/>
        <end position="112"/>
    </location>
</feature>
<proteinExistence type="predicted"/>
<name>A0ABN7WVC2_GIGMA</name>
<feature type="compositionally biased region" description="Basic and acidic residues" evidence="1">
    <location>
        <begin position="79"/>
        <end position="97"/>
    </location>
</feature>
<feature type="non-terminal residue" evidence="2">
    <location>
        <position position="112"/>
    </location>
</feature>
<protein>
    <submittedName>
        <fullName evidence="2">26496_t:CDS:1</fullName>
    </submittedName>
</protein>
<evidence type="ECO:0000256" key="1">
    <source>
        <dbReference type="SAM" id="MobiDB-lite"/>
    </source>
</evidence>